<feature type="region of interest" description="Disordered" evidence="3">
    <location>
        <begin position="22"/>
        <end position="50"/>
    </location>
</feature>
<keyword evidence="5" id="KW-1185">Reference proteome</keyword>
<accession>A0A022QJC5</accession>
<dbReference type="STRING" id="4155.A0A022QJC5"/>
<keyword evidence="2" id="KW-0131">Cell cycle</keyword>
<gene>
    <name evidence="4" type="ORF">MIMGU_mgv1a026025mg</name>
</gene>
<dbReference type="eggNOG" id="ENOG502SBZ7">
    <property type="taxonomic scope" value="Eukaryota"/>
</dbReference>
<dbReference type="GO" id="GO:0004860">
    <property type="term" value="F:protein kinase inhibitor activity"/>
    <property type="evidence" value="ECO:0007669"/>
    <property type="project" value="UniProtKB-KW"/>
</dbReference>
<evidence type="ECO:0000256" key="3">
    <source>
        <dbReference type="SAM" id="MobiDB-lite"/>
    </source>
</evidence>
<dbReference type="InterPro" id="IPR040389">
    <property type="entry name" value="SMR"/>
</dbReference>
<evidence type="ECO:0000313" key="4">
    <source>
        <dbReference type="EMBL" id="EYU26600.1"/>
    </source>
</evidence>
<organism evidence="4 5">
    <name type="scientific">Erythranthe guttata</name>
    <name type="common">Yellow monkey flower</name>
    <name type="synonym">Mimulus guttatus</name>
    <dbReference type="NCBI Taxonomy" id="4155"/>
    <lineage>
        <taxon>Eukaryota</taxon>
        <taxon>Viridiplantae</taxon>
        <taxon>Streptophyta</taxon>
        <taxon>Embryophyta</taxon>
        <taxon>Tracheophyta</taxon>
        <taxon>Spermatophyta</taxon>
        <taxon>Magnoliopsida</taxon>
        <taxon>eudicotyledons</taxon>
        <taxon>Gunneridae</taxon>
        <taxon>Pentapetalae</taxon>
        <taxon>asterids</taxon>
        <taxon>lamiids</taxon>
        <taxon>Lamiales</taxon>
        <taxon>Phrymaceae</taxon>
        <taxon>Erythranthe</taxon>
    </lineage>
</organism>
<evidence type="ECO:0000256" key="1">
    <source>
        <dbReference type="ARBA" id="ARBA00023013"/>
    </source>
</evidence>
<dbReference type="PANTHER" id="PTHR33142:SF15">
    <property type="entry name" value="CYCLIN-DEPENDENT PROTEIN KINASE INHIBITOR SMR4"/>
    <property type="match status" value="1"/>
</dbReference>
<proteinExistence type="predicted"/>
<dbReference type="GO" id="GO:0032875">
    <property type="term" value="P:regulation of DNA endoreduplication"/>
    <property type="evidence" value="ECO:0007669"/>
    <property type="project" value="InterPro"/>
</dbReference>
<dbReference type="AlphaFoldDB" id="A0A022QJC5"/>
<dbReference type="PhylomeDB" id="A0A022QJC5"/>
<sequence>MDHEEKGCTTPRNHEYQIPAVLVCPPPPRKKNDRRTKREPPRNGYFQSPELDKFLCDAAQSRQAWA</sequence>
<evidence type="ECO:0000256" key="2">
    <source>
        <dbReference type="ARBA" id="ARBA00023306"/>
    </source>
</evidence>
<name>A0A022QJC5_ERYGU</name>
<dbReference type="Proteomes" id="UP000030748">
    <property type="component" value="Unassembled WGS sequence"/>
</dbReference>
<dbReference type="EMBL" id="KI631651">
    <property type="protein sequence ID" value="EYU26600.1"/>
    <property type="molecule type" value="Genomic_DNA"/>
</dbReference>
<protein>
    <submittedName>
        <fullName evidence="4">Uncharacterized protein</fullName>
    </submittedName>
</protein>
<dbReference type="OMA" id="MEVEYHG"/>
<evidence type="ECO:0000313" key="5">
    <source>
        <dbReference type="Proteomes" id="UP000030748"/>
    </source>
</evidence>
<reference evidence="4 5" key="1">
    <citation type="journal article" date="2013" name="Proc. Natl. Acad. Sci. U.S.A.">
        <title>Fine-scale variation in meiotic recombination in Mimulus inferred from population shotgun sequencing.</title>
        <authorList>
            <person name="Hellsten U."/>
            <person name="Wright K.M."/>
            <person name="Jenkins J."/>
            <person name="Shu S."/>
            <person name="Yuan Y."/>
            <person name="Wessler S.R."/>
            <person name="Schmutz J."/>
            <person name="Willis J.H."/>
            <person name="Rokhsar D.S."/>
        </authorList>
    </citation>
    <scope>NUCLEOTIDE SEQUENCE [LARGE SCALE GENOMIC DNA]</scope>
    <source>
        <strain evidence="5">cv. DUN x IM62</strain>
    </source>
</reference>
<dbReference type="KEGG" id="egt:105970004"/>
<dbReference type="PANTHER" id="PTHR33142">
    <property type="entry name" value="CYCLIN-DEPENDENT PROTEIN KINASE INHIBITOR SMR13"/>
    <property type="match status" value="1"/>
</dbReference>
<dbReference type="GO" id="GO:0005634">
    <property type="term" value="C:nucleus"/>
    <property type="evidence" value="ECO:0000318"/>
    <property type="project" value="GO_Central"/>
</dbReference>
<keyword evidence="1" id="KW-0649">Protein kinase inhibitor</keyword>
<dbReference type="OrthoDB" id="650965at2759"/>